<dbReference type="PANTHER" id="PTHR43553:SF27">
    <property type="entry name" value="ENERGY-COUPLING FACTOR TRANSPORTER ATP-BINDING PROTEIN ECFA2"/>
    <property type="match status" value="1"/>
</dbReference>
<evidence type="ECO:0000256" key="1">
    <source>
        <dbReference type="ARBA" id="ARBA00004202"/>
    </source>
</evidence>
<dbReference type="PROSITE" id="PS50893">
    <property type="entry name" value="ABC_TRANSPORTER_2"/>
    <property type="match status" value="1"/>
</dbReference>
<proteinExistence type="inferred from homology"/>
<protein>
    <recommendedName>
        <fullName evidence="8">Energy-coupling factor transporter ATP-binding protein EcfA2</fullName>
        <ecNumber evidence="8">7.-.-.-</ecNumber>
    </recommendedName>
</protein>
<accession>U4KSP3</accession>
<dbReference type="Pfam" id="PF00005">
    <property type="entry name" value="ABC_tran"/>
    <property type="match status" value="1"/>
</dbReference>
<evidence type="ECO:0000259" key="9">
    <source>
        <dbReference type="PROSITE" id="PS50893"/>
    </source>
</evidence>
<keyword evidence="7 8" id="KW-0472">Membrane</keyword>
<organism evidence="10 11">
    <name type="scientific">Acholeplasma brassicae</name>
    <dbReference type="NCBI Taxonomy" id="61635"/>
    <lineage>
        <taxon>Bacteria</taxon>
        <taxon>Bacillati</taxon>
        <taxon>Mycoplasmatota</taxon>
        <taxon>Mollicutes</taxon>
        <taxon>Acholeplasmatales</taxon>
        <taxon>Acholeplasmataceae</taxon>
        <taxon>Acholeplasma</taxon>
    </lineage>
</organism>
<keyword evidence="3 8" id="KW-1003">Cell membrane</keyword>
<dbReference type="GO" id="GO:0005524">
    <property type="term" value="F:ATP binding"/>
    <property type="evidence" value="ECO:0007669"/>
    <property type="project" value="UniProtKB-UniRule"/>
</dbReference>
<evidence type="ECO:0000313" key="11">
    <source>
        <dbReference type="Proteomes" id="UP000032737"/>
    </source>
</evidence>
<dbReference type="FunFam" id="3.40.50.300:FF:000224">
    <property type="entry name" value="Energy-coupling factor transporter ATP-binding protein EcfA"/>
    <property type="match status" value="1"/>
</dbReference>
<evidence type="ECO:0000256" key="2">
    <source>
        <dbReference type="ARBA" id="ARBA00022448"/>
    </source>
</evidence>
<dbReference type="InterPro" id="IPR030946">
    <property type="entry name" value="EcfA2"/>
</dbReference>
<keyword evidence="5 8" id="KW-0067">ATP-binding</keyword>
<keyword evidence="2 8" id="KW-0813">Transport</keyword>
<dbReference type="InterPro" id="IPR017871">
    <property type="entry name" value="ABC_transporter-like_CS"/>
</dbReference>
<dbReference type="GO" id="GO:0016887">
    <property type="term" value="F:ATP hydrolysis activity"/>
    <property type="evidence" value="ECO:0007669"/>
    <property type="project" value="InterPro"/>
</dbReference>
<keyword evidence="6" id="KW-1278">Translocase</keyword>
<evidence type="ECO:0000256" key="8">
    <source>
        <dbReference type="RuleBase" id="RU365104"/>
    </source>
</evidence>
<dbReference type="Proteomes" id="UP000032737">
    <property type="component" value="Chromosome"/>
</dbReference>
<gene>
    <name evidence="10" type="primary">cbiO2</name>
    <name evidence="10" type="ORF">BN85302680</name>
</gene>
<dbReference type="SMART" id="SM00382">
    <property type="entry name" value="AAA"/>
    <property type="match status" value="1"/>
</dbReference>
<dbReference type="RefSeq" id="WP_030004151.1">
    <property type="nucleotide sequence ID" value="NC_022549.1"/>
</dbReference>
<dbReference type="InterPro" id="IPR050095">
    <property type="entry name" value="ECF_ABC_transporter_ATP-bd"/>
</dbReference>
<comment type="subcellular location">
    <subcellularLocation>
        <location evidence="1 8">Cell membrane</location>
        <topology evidence="1 8">Peripheral membrane protein</topology>
    </subcellularLocation>
</comment>
<evidence type="ECO:0000256" key="4">
    <source>
        <dbReference type="ARBA" id="ARBA00022741"/>
    </source>
</evidence>
<dbReference type="Gene3D" id="3.40.50.300">
    <property type="entry name" value="P-loop containing nucleotide triphosphate hydrolases"/>
    <property type="match status" value="1"/>
</dbReference>
<dbReference type="GO" id="GO:0042626">
    <property type="term" value="F:ATPase-coupled transmembrane transporter activity"/>
    <property type="evidence" value="ECO:0007669"/>
    <property type="project" value="TreeGrafter"/>
</dbReference>
<dbReference type="InterPro" id="IPR015856">
    <property type="entry name" value="ABC_transpr_CbiO/EcfA_su"/>
</dbReference>
<keyword evidence="11" id="KW-1185">Reference proteome</keyword>
<dbReference type="SUPFAM" id="SSF52540">
    <property type="entry name" value="P-loop containing nucleoside triphosphate hydrolases"/>
    <property type="match status" value="1"/>
</dbReference>
<evidence type="ECO:0000256" key="7">
    <source>
        <dbReference type="ARBA" id="ARBA00023136"/>
    </source>
</evidence>
<evidence type="ECO:0000256" key="5">
    <source>
        <dbReference type="ARBA" id="ARBA00022840"/>
    </source>
</evidence>
<dbReference type="NCBIfam" id="TIGR04521">
    <property type="entry name" value="ECF_ATPase_2"/>
    <property type="match status" value="1"/>
</dbReference>
<dbReference type="STRING" id="61635.BN85302680"/>
<comment type="function">
    <text evidence="8">ATP-binding (A) component of a common energy-coupling factor (ECF) ABC-transporter complex.</text>
</comment>
<dbReference type="EMBL" id="FO681348">
    <property type="protein sequence ID" value="CCV65289.1"/>
    <property type="molecule type" value="Genomic_DNA"/>
</dbReference>
<dbReference type="CDD" id="cd03225">
    <property type="entry name" value="ABC_cobalt_CbiO_domain1"/>
    <property type="match status" value="1"/>
</dbReference>
<dbReference type="InterPro" id="IPR003439">
    <property type="entry name" value="ABC_transporter-like_ATP-bd"/>
</dbReference>
<comment type="similarity">
    <text evidence="8">Belongs to the ABC transporter superfamily. Energy-coupling factor EcfA family.</text>
</comment>
<sequence>MGIQFKEVSYFYRGIKNESFEAINQINLVIEDHEFLAICGQTGSGKTTLVQHMNALLQPSKGEVQIYEHTIPVKKRTDKIGPIRKRVGLVFQFPEYQLFEETILKDIMFGPKNFGLSDQEAEQRAREAALLCKIPEELLSKSPFRISGGQMRRVAIAGILAMKPDMLVLDEPTRGLDPKGSKEMMALFNELHDKHGITIVLISHDMDIVSRYAKRIIVMDKAKIAFDGTKETLFLDPNFESYHLARPQAYEMMTYLSESLNIPFKQVFTEEELLEYLKEVNHE</sequence>
<dbReference type="InterPro" id="IPR003593">
    <property type="entry name" value="AAA+_ATPase"/>
</dbReference>
<evidence type="ECO:0000256" key="3">
    <source>
        <dbReference type="ARBA" id="ARBA00022475"/>
    </source>
</evidence>
<reference evidence="10 11" key="1">
    <citation type="journal article" date="2013" name="J. Mol. Microbiol. Biotechnol.">
        <title>Analysis of the Complete Genomes of Acholeplasma brassicae , A. palmae and A. laidlawii and Their Comparison to the Obligate Parasites from ' Candidatus Phytoplasma'.</title>
        <authorList>
            <person name="Kube M."/>
            <person name="Siewert C."/>
            <person name="Migdoll A.M."/>
            <person name="Duduk B."/>
            <person name="Holz S."/>
            <person name="Rabus R."/>
            <person name="Seemuller E."/>
            <person name="Mitrovic J."/>
            <person name="Muller I."/>
            <person name="Buttner C."/>
            <person name="Reinhardt R."/>
        </authorList>
    </citation>
    <scope>NUCLEOTIDE SEQUENCE [LARGE SCALE GENOMIC DNA]</scope>
    <source>
        <strain evidence="11">0502</strain>
    </source>
</reference>
<evidence type="ECO:0000313" key="10">
    <source>
        <dbReference type="EMBL" id="CCV65289.1"/>
    </source>
</evidence>
<feature type="domain" description="ABC transporter" evidence="9">
    <location>
        <begin position="3"/>
        <end position="246"/>
    </location>
</feature>
<name>U4KSP3_9MOLU</name>
<dbReference type="AlphaFoldDB" id="U4KSP3"/>
<comment type="subunit">
    <text evidence="8">Forms a stable energy-coupling factor (ECF) transporter complex composed of 2 membrane-embedded substrate-binding proteins (S component), 2 ATP-binding proteins (A component) and 2 transmembrane proteins (T component).</text>
</comment>
<dbReference type="PROSITE" id="PS00211">
    <property type="entry name" value="ABC_TRANSPORTER_1"/>
    <property type="match status" value="1"/>
</dbReference>
<dbReference type="PANTHER" id="PTHR43553">
    <property type="entry name" value="HEAVY METAL TRANSPORTER"/>
    <property type="match status" value="1"/>
</dbReference>
<dbReference type="EC" id="7.-.-.-" evidence="8"/>
<keyword evidence="4 8" id="KW-0547">Nucleotide-binding</keyword>
<dbReference type="HOGENOM" id="CLU_000604_1_22_14"/>
<dbReference type="OrthoDB" id="9784332at2"/>
<dbReference type="InterPro" id="IPR027417">
    <property type="entry name" value="P-loop_NTPase"/>
</dbReference>
<dbReference type="GO" id="GO:0043190">
    <property type="term" value="C:ATP-binding cassette (ABC) transporter complex"/>
    <property type="evidence" value="ECO:0007669"/>
    <property type="project" value="TreeGrafter"/>
</dbReference>
<dbReference type="KEGG" id="abra:BN85302680"/>
<evidence type="ECO:0000256" key="6">
    <source>
        <dbReference type="ARBA" id="ARBA00022967"/>
    </source>
</evidence>